<comment type="caution">
    <text evidence="2">The sequence shown here is derived from an EMBL/GenBank/DDBJ whole genome shotgun (WGS) entry which is preliminary data.</text>
</comment>
<dbReference type="Proteomes" id="UP000887013">
    <property type="component" value="Unassembled WGS sequence"/>
</dbReference>
<feature type="region of interest" description="Disordered" evidence="1">
    <location>
        <begin position="126"/>
        <end position="155"/>
    </location>
</feature>
<evidence type="ECO:0000313" key="3">
    <source>
        <dbReference type="Proteomes" id="UP000887013"/>
    </source>
</evidence>
<accession>A0A8X6N4F8</accession>
<evidence type="ECO:0000313" key="2">
    <source>
        <dbReference type="EMBL" id="GFS94125.1"/>
    </source>
</evidence>
<dbReference type="EMBL" id="BMAW01005436">
    <property type="protein sequence ID" value="GFS94125.1"/>
    <property type="molecule type" value="Genomic_DNA"/>
</dbReference>
<sequence length="155" mass="17578">MGEAYRRMGVTTRGVQMKRQLGVLKSKICKLLKGLDVFQGNGIVEGIVVKFKLETLMELKASIKVLTQNYFEIPNDINLKDSLEIVEEMEDQLEQIECHSKYHYSVLDKLTPHFLLCKDSFESAARSPNMNNRSKDSTKRKIPSPPPLSTMLMGG</sequence>
<reference evidence="2" key="1">
    <citation type="submission" date="2020-08" db="EMBL/GenBank/DDBJ databases">
        <title>Multicomponent nature underlies the extraordinary mechanical properties of spider dragline silk.</title>
        <authorList>
            <person name="Kono N."/>
            <person name="Nakamura H."/>
            <person name="Mori M."/>
            <person name="Yoshida Y."/>
            <person name="Ohtoshi R."/>
            <person name="Malay A.D."/>
            <person name="Moran D.A.P."/>
            <person name="Tomita M."/>
            <person name="Numata K."/>
            <person name="Arakawa K."/>
        </authorList>
    </citation>
    <scope>NUCLEOTIDE SEQUENCE</scope>
</reference>
<proteinExistence type="predicted"/>
<dbReference type="AlphaFoldDB" id="A0A8X6N4F8"/>
<gene>
    <name evidence="2" type="ORF">NPIL_252321</name>
</gene>
<protein>
    <submittedName>
        <fullName evidence="2">Uncharacterized protein</fullName>
    </submittedName>
</protein>
<keyword evidence="3" id="KW-1185">Reference proteome</keyword>
<evidence type="ECO:0000256" key="1">
    <source>
        <dbReference type="SAM" id="MobiDB-lite"/>
    </source>
</evidence>
<dbReference type="OrthoDB" id="6435241at2759"/>
<name>A0A8X6N4F8_NEPPI</name>
<organism evidence="2 3">
    <name type="scientific">Nephila pilipes</name>
    <name type="common">Giant wood spider</name>
    <name type="synonym">Nephila maculata</name>
    <dbReference type="NCBI Taxonomy" id="299642"/>
    <lineage>
        <taxon>Eukaryota</taxon>
        <taxon>Metazoa</taxon>
        <taxon>Ecdysozoa</taxon>
        <taxon>Arthropoda</taxon>
        <taxon>Chelicerata</taxon>
        <taxon>Arachnida</taxon>
        <taxon>Araneae</taxon>
        <taxon>Araneomorphae</taxon>
        <taxon>Entelegynae</taxon>
        <taxon>Araneoidea</taxon>
        <taxon>Nephilidae</taxon>
        <taxon>Nephila</taxon>
    </lineage>
</organism>